<name>A0ABP8H931_9SPHI</name>
<keyword evidence="4 5" id="KW-0472">Membrane</keyword>
<dbReference type="Gene3D" id="2.40.50.100">
    <property type="match status" value="1"/>
</dbReference>
<keyword evidence="3 5" id="KW-1133">Transmembrane helix</keyword>
<feature type="transmembrane region" description="Helical" evidence="5">
    <location>
        <begin position="17"/>
        <end position="34"/>
    </location>
</feature>
<dbReference type="Gene3D" id="1.10.287.470">
    <property type="entry name" value="Helix hairpin bin"/>
    <property type="match status" value="1"/>
</dbReference>
<evidence type="ECO:0000259" key="6">
    <source>
        <dbReference type="Pfam" id="PF25876"/>
    </source>
</evidence>
<protein>
    <submittedName>
        <fullName evidence="9">HlyD family secretion protein</fullName>
    </submittedName>
</protein>
<accession>A0ABP8H931</accession>
<evidence type="ECO:0000256" key="2">
    <source>
        <dbReference type="ARBA" id="ARBA00022692"/>
    </source>
</evidence>
<dbReference type="Gene3D" id="2.40.30.170">
    <property type="match status" value="1"/>
</dbReference>
<gene>
    <name evidence="9" type="ORF">GCM10023149_44550</name>
</gene>
<feature type="domain" description="Multidrug resistance protein MdtA-like alpha-helical hairpin" evidence="6">
    <location>
        <begin position="124"/>
        <end position="220"/>
    </location>
</feature>
<feature type="domain" description="Multidrug resistance protein MdtA-like barrel-sandwich hybrid" evidence="7">
    <location>
        <begin position="58"/>
        <end position="251"/>
    </location>
</feature>
<evidence type="ECO:0000256" key="3">
    <source>
        <dbReference type="ARBA" id="ARBA00022989"/>
    </source>
</evidence>
<evidence type="ECO:0000259" key="7">
    <source>
        <dbReference type="Pfam" id="PF25917"/>
    </source>
</evidence>
<evidence type="ECO:0000256" key="5">
    <source>
        <dbReference type="SAM" id="Phobius"/>
    </source>
</evidence>
<dbReference type="PANTHER" id="PTHR30386">
    <property type="entry name" value="MEMBRANE FUSION SUBUNIT OF EMRAB-TOLC MULTIDRUG EFFLUX PUMP"/>
    <property type="match status" value="1"/>
</dbReference>
<dbReference type="InterPro" id="IPR050739">
    <property type="entry name" value="MFP"/>
</dbReference>
<evidence type="ECO:0000259" key="8">
    <source>
        <dbReference type="Pfam" id="PF25963"/>
    </source>
</evidence>
<evidence type="ECO:0000313" key="10">
    <source>
        <dbReference type="Proteomes" id="UP001500582"/>
    </source>
</evidence>
<dbReference type="PANTHER" id="PTHR30386:SF26">
    <property type="entry name" value="TRANSPORT PROTEIN COMB"/>
    <property type="match status" value="1"/>
</dbReference>
<dbReference type="EMBL" id="BAABFT010000016">
    <property type="protein sequence ID" value="GAA4336073.1"/>
    <property type="molecule type" value="Genomic_DNA"/>
</dbReference>
<dbReference type="Pfam" id="PF25963">
    <property type="entry name" value="Beta-barrel_AAEA"/>
    <property type="match status" value="1"/>
</dbReference>
<evidence type="ECO:0000313" key="9">
    <source>
        <dbReference type="EMBL" id="GAA4336073.1"/>
    </source>
</evidence>
<dbReference type="Proteomes" id="UP001500582">
    <property type="component" value="Unassembled WGS sequence"/>
</dbReference>
<dbReference type="Pfam" id="PF25876">
    <property type="entry name" value="HH_MFP_RND"/>
    <property type="match status" value="1"/>
</dbReference>
<dbReference type="InterPro" id="IPR058625">
    <property type="entry name" value="MdtA-like_BSH"/>
</dbReference>
<comment type="caution">
    <text evidence="9">The sequence shown here is derived from an EMBL/GenBank/DDBJ whole genome shotgun (WGS) entry which is preliminary data.</text>
</comment>
<organism evidence="9 10">
    <name type="scientific">Mucilaginibacter gynuensis</name>
    <dbReference type="NCBI Taxonomy" id="1302236"/>
    <lineage>
        <taxon>Bacteria</taxon>
        <taxon>Pseudomonadati</taxon>
        <taxon>Bacteroidota</taxon>
        <taxon>Sphingobacteriia</taxon>
        <taxon>Sphingobacteriales</taxon>
        <taxon>Sphingobacteriaceae</taxon>
        <taxon>Mucilaginibacter</taxon>
    </lineage>
</organism>
<dbReference type="InterPro" id="IPR058634">
    <property type="entry name" value="AaeA-lik-b-barrel"/>
</dbReference>
<evidence type="ECO:0000256" key="4">
    <source>
        <dbReference type="ARBA" id="ARBA00023136"/>
    </source>
</evidence>
<sequence>MAQETETQETTKKKSKVIPIILGVVLIGGLIFGIKEYIYFSKHEDTDDAQIDADISPVVARVGGYVDSILFEENTHVNKNQLLVKIDDRDFKVKVEQAQAAQQGANAGINVGQSQIYATAATSSSARAQVASAAARLEKVKKDYARYADLVKDGSVTQQQFDQAKSDLDVAVATYRAAQDQYKAAVEQVGTTRSQLKVTNTGVTQRQADVDYAKLQLTYTDVKSPASGLAAKKNVQVGQLVQPGQTLFAIVNDNSLYVTANFKETQLDKIRNNQKVDIEVDAYPDMKLEGTVYNFSPATGAKFSLLPPDNATGNFVKVVQRIPVKIKINGTKEQLEKLRPGMSVNVSVNIKD</sequence>
<dbReference type="Pfam" id="PF25917">
    <property type="entry name" value="BSH_RND"/>
    <property type="match status" value="1"/>
</dbReference>
<proteinExistence type="predicted"/>
<dbReference type="SUPFAM" id="SSF111369">
    <property type="entry name" value="HlyD-like secretion proteins"/>
    <property type="match status" value="2"/>
</dbReference>
<dbReference type="InterPro" id="IPR058624">
    <property type="entry name" value="MdtA-like_HH"/>
</dbReference>
<evidence type="ECO:0000256" key="1">
    <source>
        <dbReference type="ARBA" id="ARBA00004167"/>
    </source>
</evidence>
<keyword evidence="10" id="KW-1185">Reference proteome</keyword>
<feature type="domain" description="p-hydroxybenzoic acid efflux pump subunit AaeA-like beta-barrel" evidence="8">
    <location>
        <begin position="255"/>
        <end position="348"/>
    </location>
</feature>
<comment type="subcellular location">
    <subcellularLocation>
        <location evidence="1">Membrane</location>
        <topology evidence="1">Single-pass membrane protein</topology>
    </subcellularLocation>
</comment>
<reference evidence="10" key="1">
    <citation type="journal article" date="2019" name="Int. J. Syst. Evol. Microbiol.">
        <title>The Global Catalogue of Microorganisms (GCM) 10K type strain sequencing project: providing services to taxonomists for standard genome sequencing and annotation.</title>
        <authorList>
            <consortium name="The Broad Institute Genomics Platform"/>
            <consortium name="The Broad Institute Genome Sequencing Center for Infectious Disease"/>
            <person name="Wu L."/>
            <person name="Ma J."/>
        </authorList>
    </citation>
    <scope>NUCLEOTIDE SEQUENCE [LARGE SCALE GENOMIC DNA]</scope>
    <source>
        <strain evidence="10">JCM 17705</strain>
    </source>
</reference>
<dbReference type="RefSeq" id="WP_345213401.1">
    <property type="nucleotide sequence ID" value="NZ_BAABFT010000016.1"/>
</dbReference>
<keyword evidence="2 5" id="KW-0812">Transmembrane</keyword>